<dbReference type="Proteomes" id="UP000694725">
    <property type="component" value="Unplaced"/>
</dbReference>
<dbReference type="PANTHER" id="PTHR37404:SF1">
    <property type="entry name" value="HCG1796489"/>
    <property type="match status" value="1"/>
</dbReference>
<proteinExistence type="predicted"/>
<evidence type="ECO:0000256" key="1">
    <source>
        <dbReference type="SAM" id="MobiDB-lite"/>
    </source>
</evidence>
<sequence length="528" mass="57638">MFLVDSLMFWVTPPFLTLSSFISGSLSPSFCPPPSLSPLSLGGGFSVSQTLYTLEFLFFPALPPSCCPLPLATTPPPRPRLAFSLSFYASFEVSAHSSLKVPVPQCLGLFLSRVRSSHPHACRPCNWLGSVWAGSVTPGNGNNKPACPRLWGGAGTMAGRTLALRYGPPRSPVSETEVSGSWPNWHLTSSGIAHHFIPPVPFPPPTVQSTVTEPLPPAAKQDLHIWAFDEVISRWETTSGSAYTPKTLGGPYAQPKAPEPADPTRAVGIKDLGEKVKFGDAPVRGRQEWGHTGVPCALTLGPCVAFPQLRHHGWRLPRITKHQCSEARAQYTGWPGLDGPTTFHIGPQPPELADHHRGGPSQALIPWTKNPELSGRPFAVSDQGILDCHQLYMTTSARDFRTYSKKELSGYPRKDSLTYWSLKETPQAWGHGPKQPSYPYSSWPPGPPKTRVPRARPVMPVVPHRGAQSLAQESYGPPLHPLRRLDRFCPLELPWGGPHWKPVSGIYSVPQAYGTENSNYGSLKPALV</sequence>
<feature type="region of interest" description="Disordered" evidence="1">
    <location>
        <begin position="429"/>
        <end position="452"/>
    </location>
</feature>
<dbReference type="InterPro" id="IPR053347">
    <property type="entry name" value="Axonemal_MT_stabilizer"/>
</dbReference>
<evidence type="ECO:0000313" key="3">
    <source>
        <dbReference type="Proteomes" id="UP000694725"/>
    </source>
</evidence>
<dbReference type="AlphaFoldDB" id="A0A8D1ZC53"/>
<dbReference type="PANTHER" id="PTHR37404">
    <property type="entry name" value="HCG1796489"/>
    <property type="match status" value="1"/>
</dbReference>
<dbReference type="Ensembl" id="ENSSSCT00065074201.1">
    <property type="protein sequence ID" value="ENSSSCP00065032322.1"/>
    <property type="gene ID" value="ENSSSCG00065054153.1"/>
</dbReference>
<name>A0A8D1ZC53_PIG</name>
<protein>
    <submittedName>
        <fullName evidence="2">Stabilizer of axonemal microtubules 3</fullName>
    </submittedName>
</protein>
<gene>
    <name evidence="2" type="primary">LHB</name>
</gene>
<reference evidence="2" key="1">
    <citation type="submission" date="2025-08" db="UniProtKB">
        <authorList>
            <consortium name="Ensembl"/>
        </authorList>
    </citation>
    <scope>IDENTIFICATION</scope>
</reference>
<organism evidence="2 3">
    <name type="scientific">Sus scrofa</name>
    <name type="common">Pig</name>
    <dbReference type="NCBI Taxonomy" id="9823"/>
    <lineage>
        <taxon>Eukaryota</taxon>
        <taxon>Metazoa</taxon>
        <taxon>Chordata</taxon>
        <taxon>Craniata</taxon>
        <taxon>Vertebrata</taxon>
        <taxon>Euteleostomi</taxon>
        <taxon>Mammalia</taxon>
        <taxon>Eutheria</taxon>
        <taxon>Laurasiatheria</taxon>
        <taxon>Artiodactyla</taxon>
        <taxon>Suina</taxon>
        <taxon>Suidae</taxon>
        <taxon>Sus</taxon>
    </lineage>
</organism>
<accession>A0A8D1ZC53</accession>
<evidence type="ECO:0000313" key="2">
    <source>
        <dbReference type="Ensembl" id="ENSSSCP00065032322.1"/>
    </source>
</evidence>